<comment type="subcellular location">
    <subcellularLocation>
        <location evidence="1">Endomembrane system</location>
        <topology evidence="1">Multi-pass membrane protein</topology>
    </subcellularLocation>
</comment>
<dbReference type="InterPro" id="IPR004837">
    <property type="entry name" value="NaCa_Exmemb"/>
</dbReference>
<evidence type="ECO:0000256" key="2">
    <source>
        <dbReference type="ARBA" id="ARBA00008170"/>
    </source>
</evidence>
<evidence type="ECO:0000256" key="6">
    <source>
        <dbReference type="ARBA" id="ARBA00023065"/>
    </source>
</evidence>
<keyword evidence="5 9" id="KW-1133">Transmembrane helix</keyword>
<dbReference type="PANTHER" id="PTHR31503:SF10">
    <property type="entry name" value="VNX1 PROTEIN"/>
    <property type="match status" value="1"/>
</dbReference>
<dbReference type="PANTHER" id="PTHR31503">
    <property type="entry name" value="VACUOLAR CALCIUM ION TRANSPORTER"/>
    <property type="match status" value="1"/>
</dbReference>
<proteinExistence type="inferred from homology"/>
<dbReference type="InterPro" id="IPR001104">
    <property type="entry name" value="3-oxo-5_a-steroid_4-DH_C"/>
</dbReference>
<accession>A0A1V2LU15</accession>
<feature type="region of interest" description="Disordered" evidence="8">
    <location>
        <begin position="1053"/>
        <end position="1080"/>
    </location>
</feature>
<dbReference type="GO" id="GO:0012505">
    <property type="term" value="C:endomembrane system"/>
    <property type="evidence" value="ECO:0007669"/>
    <property type="project" value="UniProtKB-SubCell"/>
</dbReference>
<sequence length="1326" mass="150571">MVNLIINPASKKLKKINCDTTPNTRLSAIIDAYAKKNNVSDPNRIKFSFVDGNSKKLTLKTYLTLEENGLDFSKSKTLEVTAKDVGPQIGWRTVYFIEYLGPIIIHALFYYGFYDAGEMTTTQIVSFNFTLLHYLKREYETLFVHTFSSDTMPLAYLFRNSGHYWIINGVFIAFSIYAPQLTFHESKFQEILHHVEDRSLDDLKWYIGLLIIFELSNFYCHVILRRLRADGSREHKIPFGFAFKFVSFPNYLFECLAWLTFAIMTNNWSSYFFFVVGTATMMSWAKQKHAKYKKTFGDKPYLRKQKSAKYIFSVDDNEDEIEEDLTREYLEGYNDALRNRFKSNLLGMESDKPDKKRELESDVLNNLQKASRYLNDLKDLEGDSIHTQTQYNDPELEDSDIPDILSSQNEIILEGDKSKISNNNTGRSVSNNSIPDSATAIQHHQPPGDDNGDTASISSNESFTLRERQVAINETHPFGIRIWKPAIYKKDRSVQKEAELDVHATPGDNPSIGISVKMFNIAWTCTFGLVLFIICNILGTVTYLFSMLTNQRTNNSIQYAKFYTQLASYLLYPFGKLVILKTEKNYINEDANVGSSMDEFARWRSQGKLFFSSNFANNEAQQNPSLPSPMIPARKDSHNSDSDDDVNTTFYKKRYFGRGEWNIGRIIFYFQYYLVLFPISSTIAIITWMSIFCIPMFKVLTIMASHIRRHPLALSFENEQYYQKQLANPDQHKNESFLILTYRSFGFHYYKYTVDGTNIFFINLNFLVIFTIIDFFFLKNRLHWDNFFTNSDFIFLMCLVSIVPLAYFIGQAVASISAQTSMGLGAVINAFFSTIVEIYLYCIALDQSKAKLVEGSLIGSILGGVLLLPGGSMCFGAIKRKTQRYNPASAGVSSTMLLYAIIVMLLPTILYQIYGEYKVTCKPCDIATTPDCKTCHYIQTSVVIDPMYIKYLRPFSVMCALCLFLVYCICLLFTLKTHAALIWSNPITPKEKKADFQNPELNELQSVTSLNLSDTNLTANTSNLNISTKKKAKQPQETAESLQIPLKSQNIQSPAQQQLNPPQQNTGGEQPGGHDAPNWSRTKSTTILLTATLLYSIIAEILVDCVDDVLKTVAIDPKFLGLTIFALVPNTTEFVNAFSFAMHGNVALSMEIGSAYALQVCLLQIPIVTLYSVWNFTKEYTGSGAPILMSKDNIGEWSGIPRLTHLLGLSVDMNEIPIVQQSVEVGINGVSNMFTTIYEQGVSNISVGKIFSLIFPHWDFIASFFGVYLFTYIYTEGKSNYFKGSILIFLYLVLIVGFFISLHIESDAVSVNPVELMSGGKVWNKI</sequence>
<dbReference type="PROSITE" id="PS50244">
    <property type="entry name" value="S5A_REDUCTASE"/>
    <property type="match status" value="1"/>
</dbReference>
<dbReference type="GO" id="GO:0006629">
    <property type="term" value="P:lipid metabolic process"/>
    <property type="evidence" value="ECO:0007669"/>
    <property type="project" value="InterPro"/>
</dbReference>
<feature type="transmembrane region" description="Helical" evidence="9">
    <location>
        <begin position="793"/>
        <end position="810"/>
    </location>
</feature>
<feature type="transmembrane region" description="Helical" evidence="9">
    <location>
        <begin position="955"/>
        <end position="975"/>
    </location>
</feature>
<feature type="domain" description="Sodium/calcium exchanger membrane region" evidence="10">
    <location>
        <begin position="793"/>
        <end position="975"/>
    </location>
</feature>
<comment type="similarity">
    <text evidence="2">Belongs to the Ca(2+):cation antiporter (CaCA) (TC 2.A.19) family.</text>
</comment>
<dbReference type="GO" id="GO:0015369">
    <property type="term" value="F:calcium:proton antiporter activity"/>
    <property type="evidence" value="ECO:0007669"/>
    <property type="project" value="TreeGrafter"/>
</dbReference>
<dbReference type="Gene3D" id="1.20.120.1630">
    <property type="match status" value="1"/>
</dbReference>
<dbReference type="Pfam" id="PF03733">
    <property type="entry name" value="YccF"/>
    <property type="match status" value="1"/>
</dbReference>
<dbReference type="VEuPathDB" id="FungiDB:C5L36_0B10030"/>
<feature type="transmembrane region" description="Helical" evidence="9">
    <location>
        <begin position="890"/>
        <end position="913"/>
    </location>
</feature>
<name>A0A1V2LU15_PICKU</name>
<evidence type="ECO:0000259" key="10">
    <source>
        <dbReference type="Pfam" id="PF01699"/>
    </source>
</evidence>
<evidence type="ECO:0000256" key="1">
    <source>
        <dbReference type="ARBA" id="ARBA00004127"/>
    </source>
</evidence>
<dbReference type="GO" id="GO:0005774">
    <property type="term" value="C:vacuolar membrane"/>
    <property type="evidence" value="ECO:0007669"/>
    <property type="project" value="UniProtKB-ARBA"/>
</dbReference>
<feature type="transmembrane region" description="Helical" evidence="9">
    <location>
        <begin position="203"/>
        <end position="220"/>
    </location>
</feature>
<evidence type="ECO:0000256" key="7">
    <source>
        <dbReference type="ARBA" id="ARBA00023136"/>
    </source>
</evidence>
<feature type="region of interest" description="Disordered" evidence="8">
    <location>
        <begin position="415"/>
        <end position="458"/>
    </location>
</feature>
<evidence type="ECO:0000256" key="3">
    <source>
        <dbReference type="ARBA" id="ARBA00022448"/>
    </source>
</evidence>
<gene>
    <name evidence="13" type="ORF">BOH78_0498</name>
</gene>
<feature type="transmembrane region" description="Helical" evidence="9">
    <location>
        <begin position="1250"/>
        <end position="1274"/>
    </location>
</feature>
<keyword evidence="4 9" id="KW-0812">Transmembrane</keyword>
<organism evidence="13 14">
    <name type="scientific">Pichia kudriavzevii</name>
    <name type="common">Yeast</name>
    <name type="synonym">Issatchenkia orientalis</name>
    <dbReference type="NCBI Taxonomy" id="4909"/>
    <lineage>
        <taxon>Eukaryota</taxon>
        <taxon>Fungi</taxon>
        <taxon>Dikarya</taxon>
        <taxon>Ascomycota</taxon>
        <taxon>Saccharomycotina</taxon>
        <taxon>Pichiomycetes</taxon>
        <taxon>Pichiales</taxon>
        <taxon>Pichiaceae</taxon>
        <taxon>Pichia</taxon>
    </lineage>
</organism>
<evidence type="ECO:0000256" key="9">
    <source>
        <dbReference type="SAM" id="Phobius"/>
    </source>
</evidence>
<evidence type="ECO:0000259" key="11">
    <source>
        <dbReference type="Pfam" id="PF02544"/>
    </source>
</evidence>
<feature type="transmembrane region" description="Helical" evidence="9">
    <location>
        <begin position="164"/>
        <end position="183"/>
    </location>
</feature>
<feature type="compositionally biased region" description="Low complexity" evidence="8">
    <location>
        <begin position="1053"/>
        <end position="1064"/>
    </location>
</feature>
<keyword evidence="3" id="KW-0813">Transport</keyword>
<feature type="domain" description="3-oxo-5-alpha-steroid 4-dehydrogenase C-terminal" evidence="11">
    <location>
        <begin position="151"/>
        <end position="304"/>
    </location>
</feature>
<feature type="transmembrane region" description="Helical" evidence="9">
    <location>
        <begin position="241"/>
        <end position="262"/>
    </location>
</feature>
<dbReference type="InterPro" id="IPR044880">
    <property type="entry name" value="NCX_ion-bd_dom_sf"/>
</dbReference>
<keyword evidence="6" id="KW-0406">Ion transport</keyword>
<feature type="region of interest" description="Disordered" evidence="8">
    <location>
        <begin position="620"/>
        <end position="642"/>
    </location>
</feature>
<dbReference type="GO" id="GO:0006874">
    <property type="term" value="P:intracellular calcium ion homeostasis"/>
    <property type="evidence" value="ECO:0007669"/>
    <property type="project" value="TreeGrafter"/>
</dbReference>
<dbReference type="InterPro" id="IPR005185">
    <property type="entry name" value="YccF"/>
</dbReference>
<evidence type="ECO:0000259" key="12">
    <source>
        <dbReference type="Pfam" id="PF03733"/>
    </source>
</evidence>
<feature type="transmembrane region" description="Helical" evidence="9">
    <location>
        <begin position="1286"/>
        <end position="1304"/>
    </location>
</feature>
<feature type="transmembrane region" description="Helical" evidence="9">
    <location>
        <begin position="822"/>
        <end position="844"/>
    </location>
</feature>
<feature type="compositionally biased region" description="Polar residues" evidence="8">
    <location>
        <begin position="420"/>
        <end position="442"/>
    </location>
</feature>
<comment type="caution">
    <text evidence="13">The sequence shown here is derived from an EMBL/GenBank/DDBJ whole genome shotgun (WGS) entry which is preliminary data.</text>
</comment>
<evidence type="ECO:0000313" key="14">
    <source>
        <dbReference type="Proteomes" id="UP000189274"/>
    </source>
</evidence>
<evidence type="ECO:0000256" key="8">
    <source>
        <dbReference type="SAM" id="MobiDB-lite"/>
    </source>
</evidence>
<feature type="transmembrane region" description="Helical" evidence="9">
    <location>
        <begin position="759"/>
        <end position="778"/>
    </location>
</feature>
<feature type="transmembrane region" description="Helical" evidence="9">
    <location>
        <begin position="521"/>
        <end position="545"/>
    </location>
</feature>
<protein>
    <submittedName>
        <fullName evidence="13">Low affinity vacuolar monovalent cation/H(+) antiporter</fullName>
    </submittedName>
</protein>
<keyword evidence="7 9" id="KW-0472">Membrane</keyword>
<dbReference type="Pfam" id="PF02544">
    <property type="entry name" value="Steroid_dh"/>
    <property type="match status" value="1"/>
</dbReference>
<evidence type="ECO:0000256" key="4">
    <source>
        <dbReference type="ARBA" id="ARBA00022692"/>
    </source>
</evidence>
<feature type="transmembrane region" description="Helical" evidence="9">
    <location>
        <begin position="672"/>
        <end position="700"/>
    </location>
</feature>
<feature type="transmembrane region" description="Helical" evidence="9">
    <location>
        <begin position="268"/>
        <end position="285"/>
    </location>
</feature>
<dbReference type="Gene3D" id="1.20.1420.30">
    <property type="entry name" value="NCX, central ion-binding region"/>
    <property type="match status" value="1"/>
</dbReference>
<feature type="transmembrane region" description="Helical" evidence="9">
    <location>
        <begin position="1155"/>
        <end position="1174"/>
    </location>
</feature>
<evidence type="ECO:0000256" key="5">
    <source>
        <dbReference type="ARBA" id="ARBA00022989"/>
    </source>
</evidence>
<dbReference type="InterPro" id="IPR004713">
    <property type="entry name" value="CaH_exchang"/>
</dbReference>
<evidence type="ECO:0000313" key="13">
    <source>
        <dbReference type="EMBL" id="ONH77309.1"/>
    </source>
</evidence>
<feature type="domain" description="Sodium/calcium exchanger membrane region" evidence="10">
    <location>
        <begin position="1084"/>
        <end position="1173"/>
    </location>
</feature>
<reference evidence="14" key="1">
    <citation type="journal article" date="2017" name="Genome Announc.">
        <title>Genome sequences of Cyberlindnera fabianii 65, Pichia kudriavzevii 129, and Saccharomyces cerevisiae 131 isolated from fermented masau fruits in Zimbabwe.</title>
        <authorList>
            <person name="van Rijswijck I.M.H."/>
            <person name="Derks M.F.L."/>
            <person name="Abee T."/>
            <person name="de Ridder D."/>
            <person name="Smid E.J."/>
        </authorList>
    </citation>
    <scope>NUCLEOTIDE SEQUENCE [LARGE SCALE GENOMIC DNA]</scope>
    <source>
        <strain evidence="14">129</strain>
    </source>
</reference>
<dbReference type="Pfam" id="PF01699">
    <property type="entry name" value="Na_Ca_ex"/>
    <property type="match status" value="2"/>
</dbReference>
<dbReference type="GO" id="GO:0016627">
    <property type="term" value="F:oxidoreductase activity, acting on the CH-CH group of donors"/>
    <property type="evidence" value="ECO:0007669"/>
    <property type="project" value="InterPro"/>
</dbReference>
<feature type="domain" description="Inner membrane component" evidence="12">
    <location>
        <begin position="519"/>
        <end position="576"/>
    </location>
</feature>
<feature type="transmembrane region" description="Helical" evidence="9">
    <location>
        <begin position="856"/>
        <end position="878"/>
    </location>
</feature>
<dbReference type="Proteomes" id="UP000189274">
    <property type="component" value="Unassembled WGS sequence"/>
</dbReference>
<dbReference type="EMBL" id="MQVM01000002">
    <property type="protein sequence ID" value="ONH77309.1"/>
    <property type="molecule type" value="Genomic_DNA"/>
</dbReference>